<feature type="compositionally biased region" description="Polar residues" evidence="1">
    <location>
        <begin position="1"/>
        <end position="16"/>
    </location>
</feature>
<accession>A0A0L9URI6</accession>
<feature type="region of interest" description="Disordered" evidence="1">
    <location>
        <begin position="1"/>
        <end position="21"/>
    </location>
</feature>
<name>A0A0L9URI6_PHAAN</name>
<protein>
    <submittedName>
        <fullName evidence="2">Uncharacterized protein</fullName>
    </submittedName>
</protein>
<organism evidence="2 3">
    <name type="scientific">Phaseolus angularis</name>
    <name type="common">Azuki bean</name>
    <name type="synonym">Vigna angularis</name>
    <dbReference type="NCBI Taxonomy" id="3914"/>
    <lineage>
        <taxon>Eukaryota</taxon>
        <taxon>Viridiplantae</taxon>
        <taxon>Streptophyta</taxon>
        <taxon>Embryophyta</taxon>
        <taxon>Tracheophyta</taxon>
        <taxon>Spermatophyta</taxon>
        <taxon>Magnoliopsida</taxon>
        <taxon>eudicotyledons</taxon>
        <taxon>Gunneridae</taxon>
        <taxon>Pentapetalae</taxon>
        <taxon>rosids</taxon>
        <taxon>fabids</taxon>
        <taxon>Fabales</taxon>
        <taxon>Fabaceae</taxon>
        <taxon>Papilionoideae</taxon>
        <taxon>50 kb inversion clade</taxon>
        <taxon>NPAAA clade</taxon>
        <taxon>indigoferoid/millettioid clade</taxon>
        <taxon>Phaseoleae</taxon>
        <taxon>Vigna</taxon>
    </lineage>
</organism>
<dbReference type="Proteomes" id="UP000053144">
    <property type="component" value="Chromosome 6"/>
</dbReference>
<evidence type="ECO:0000313" key="2">
    <source>
        <dbReference type="EMBL" id="KOM45465.1"/>
    </source>
</evidence>
<evidence type="ECO:0000256" key="1">
    <source>
        <dbReference type="SAM" id="MobiDB-lite"/>
    </source>
</evidence>
<gene>
    <name evidence="2" type="ORF">LR48_Vigan06g077100</name>
</gene>
<evidence type="ECO:0000313" key="3">
    <source>
        <dbReference type="Proteomes" id="UP000053144"/>
    </source>
</evidence>
<dbReference type="Gramene" id="KOM45465">
    <property type="protein sequence ID" value="KOM45465"/>
    <property type="gene ID" value="LR48_Vigan06g077100"/>
</dbReference>
<dbReference type="AlphaFoldDB" id="A0A0L9URI6"/>
<sequence>MQQTLTSRGSSRSSFTIPAGSTGCCTAWMVSRCSKENGDDESIQQVLHPLETNTATSIRQEEETRLIPAALEELTALEELRPVVEAAERCPARKHSR</sequence>
<proteinExistence type="predicted"/>
<reference evidence="3" key="1">
    <citation type="journal article" date="2015" name="Proc. Natl. Acad. Sci. U.S.A.">
        <title>Genome sequencing of adzuki bean (Vigna angularis) provides insight into high starch and low fat accumulation and domestication.</title>
        <authorList>
            <person name="Yang K."/>
            <person name="Tian Z."/>
            <person name="Chen C."/>
            <person name="Luo L."/>
            <person name="Zhao B."/>
            <person name="Wang Z."/>
            <person name="Yu L."/>
            <person name="Li Y."/>
            <person name="Sun Y."/>
            <person name="Li W."/>
            <person name="Chen Y."/>
            <person name="Li Y."/>
            <person name="Zhang Y."/>
            <person name="Ai D."/>
            <person name="Zhao J."/>
            <person name="Shang C."/>
            <person name="Ma Y."/>
            <person name="Wu B."/>
            <person name="Wang M."/>
            <person name="Gao L."/>
            <person name="Sun D."/>
            <person name="Zhang P."/>
            <person name="Guo F."/>
            <person name="Wang W."/>
            <person name="Li Y."/>
            <person name="Wang J."/>
            <person name="Varshney R.K."/>
            <person name="Wang J."/>
            <person name="Ling H.Q."/>
            <person name="Wan P."/>
        </authorList>
    </citation>
    <scope>NUCLEOTIDE SEQUENCE</scope>
    <source>
        <strain evidence="3">cv. Jingnong 6</strain>
    </source>
</reference>
<dbReference type="EMBL" id="CM003376">
    <property type="protein sequence ID" value="KOM45465.1"/>
    <property type="molecule type" value="Genomic_DNA"/>
</dbReference>